<dbReference type="EMBL" id="BAAAJE010000006">
    <property type="protein sequence ID" value="GAA1136613.1"/>
    <property type="molecule type" value="Genomic_DNA"/>
</dbReference>
<gene>
    <name evidence="1" type="ORF">GCM10009606_15870</name>
</gene>
<protein>
    <recommendedName>
        <fullName evidence="3">PE domain-containing protein</fullName>
    </recommendedName>
</protein>
<proteinExistence type="predicted"/>
<keyword evidence="2" id="KW-1185">Reference proteome</keyword>
<comment type="caution">
    <text evidence="1">The sequence shown here is derived from an EMBL/GenBank/DDBJ whole genome shotgun (WGS) entry which is preliminary data.</text>
</comment>
<sequence>MPQPELEVHPEDLTQIADVLDAAGSALFARASDLQTTPDAGSSTDEVAKALAVLSTAVAALADHLGTLAESTGAVSALFTGTDQVVGGRFIEGQGLVGP</sequence>
<accession>A0ABN1UDU8</accession>
<organism evidence="1 2">
    <name type="scientific">Nocardioides aquiterrae</name>
    <dbReference type="NCBI Taxonomy" id="203799"/>
    <lineage>
        <taxon>Bacteria</taxon>
        <taxon>Bacillati</taxon>
        <taxon>Actinomycetota</taxon>
        <taxon>Actinomycetes</taxon>
        <taxon>Propionibacteriales</taxon>
        <taxon>Nocardioidaceae</taxon>
        <taxon>Nocardioides</taxon>
    </lineage>
</organism>
<evidence type="ECO:0000313" key="1">
    <source>
        <dbReference type="EMBL" id="GAA1136613.1"/>
    </source>
</evidence>
<evidence type="ECO:0008006" key="3">
    <source>
        <dbReference type="Google" id="ProtNLM"/>
    </source>
</evidence>
<evidence type="ECO:0000313" key="2">
    <source>
        <dbReference type="Proteomes" id="UP001499979"/>
    </source>
</evidence>
<name>A0ABN1UDU8_9ACTN</name>
<reference evidence="1 2" key="1">
    <citation type="journal article" date="2019" name="Int. J. Syst. Evol. Microbiol.">
        <title>The Global Catalogue of Microorganisms (GCM) 10K type strain sequencing project: providing services to taxonomists for standard genome sequencing and annotation.</title>
        <authorList>
            <consortium name="The Broad Institute Genomics Platform"/>
            <consortium name="The Broad Institute Genome Sequencing Center for Infectious Disease"/>
            <person name="Wu L."/>
            <person name="Ma J."/>
        </authorList>
    </citation>
    <scope>NUCLEOTIDE SEQUENCE [LARGE SCALE GENOMIC DNA]</scope>
    <source>
        <strain evidence="1 2">JCM 11813</strain>
    </source>
</reference>
<dbReference type="Proteomes" id="UP001499979">
    <property type="component" value="Unassembled WGS sequence"/>
</dbReference>
<dbReference type="RefSeq" id="WP_343906954.1">
    <property type="nucleotide sequence ID" value="NZ_BAAAJE010000006.1"/>
</dbReference>